<feature type="compositionally biased region" description="Basic residues" evidence="4">
    <location>
        <begin position="37"/>
        <end position="48"/>
    </location>
</feature>
<evidence type="ECO:0000256" key="1">
    <source>
        <dbReference type="ARBA" id="ARBA00023016"/>
    </source>
</evidence>
<evidence type="ECO:0000259" key="5">
    <source>
        <dbReference type="PROSITE" id="PS01031"/>
    </source>
</evidence>
<dbReference type="InterPro" id="IPR008978">
    <property type="entry name" value="HSP20-like_chaperone"/>
</dbReference>
<dbReference type="CDD" id="cd06464">
    <property type="entry name" value="ACD_sHsps-like"/>
    <property type="match status" value="1"/>
</dbReference>
<dbReference type="Pfam" id="PF00011">
    <property type="entry name" value="HSP20"/>
    <property type="match status" value="1"/>
</dbReference>
<evidence type="ECO:0000256" key="3">
    <source>
        <dbReference type="RuleBase" id="RU003616"/>
    </source>
</evidence>
<evidence type="ECO:0000313" key="6">
    <source>
        <dbReference type="EMBL" id="GAT55337.1"/>
    </source>
</evidence>
<dbReference type="SUPFAM" id="SSF49764">
    <property type="entry name" value="HSP20-like chaperones"/>
    <property type="match status" value="1"/>
</dbReference>
<evidence type="ECO:0000256" key="4">
    <source>
        <dbReference type="SAM" id="MobiDB-lite"/>
    </source>
</evidence>
<name>A0ABQ0LW86_MYCCL</name>
<dbReference type="PROSITE" id="PS01031">
    <property type="entry name" value="SHSP"/>
    <property type="match status" value="1"/>
</dbReference>
<organism evidence="6 7">
    <name type="scientific">Mycena chlorophos</name>
    <name type="common">Agaric fungus</name>
    <name type="synonym">Agaricus chlorophos</name>
    <dbReference type="NCBI Taxonomy" id="658473"/>
    <lineage>
        <taxon>Eukaryota</taxon>
        <taxon>Fungi</taxon>
        <taxon>Dikarya</taxon>
        <taxon>Basidiomycota</taxon>
        <taxon>Agaricomycotina</taxon>
        <taxon>Agaricomycetes</taxon>
        <taxon>Agaricomycetidae</taxon>
        <taxon>Agaricales</taxon>
        <taxon>Marasmiineae</taxon>
        <taxon>Mycenaceae</taxon>
        <taxon>Mycena</taxon>
    </lineage>
</organism>
<feature type="domain" description="SHSP" evidence="5">
    <location>
        <begin position="68"/>
        <end position="183"/>
    </location>
</feature>
<dbReference type="Gene3D" id="2.60.40.790">
    <property type="match status" value="1"/>
</dbReference>
<proteinExistence type="inferred from homology"/>
<dbReference type="InterPro" id="IPR031107">
    <property type="entry name" value="Small_HSP"/>
</dbReference>
<gene>
    <name evidence="6" type="ORF">MCHLO_12117</name>
</gene>
<dbReference type="EMBL" id="DF848977">
    <property type="protein sequence ID" value="GAT55337.1"/>
    <property type="molecule type" value="Genomic_DNA"/>
</dbReference>
<reference evidence="6" key="1">
    <citation type="submission" date="2014-09" db="EMBL/GenBank/DDBJ databases">
        <title>Genome sequence of the luminous mushroom Mycena chlorophos for searching fungal bioluminescence genes.</title>
        <authorList>
            <person name="Tanaka Y."/>
            <person name="Kasuga D."/>
            <person name="Oba Y."/>
            <person name="Hase S."/>
            <person name="Sato K."/>
            <person name="Oba Y."/>
            <person name="Sakakibara Y."/>
        </authorList>
    </citation>
    <scope>NUCLEOTIDE SEQUENCE</scope>
</reference>
<evidence type="ECO:0000256" key="2">
    <source>
        <dbReference type="PROSITE-ProRule" id="PRU00285"/>
    </source>
</evidence>
<feature type="compositionally biased region" description="Polar residues" evidence="4">
    <location>
        <begin position="1"/>
        <end position="10"/>
    </location>
</feature>
<dbReference type="PANTHER" id="PTHR11527">
    <property type="entry name" value="HEAT-SHOCK PROTEIN 20 FAMILY MEMBER"/>
    <property type="match status" value="1"/>
</dbReference>
<feature type="region of interest" description="Disordered" evidence="4">
    <location>
        <begin position="1"/>
        <end position="75"/>
    </location>
</feature>
<protein>
    <recommendedName>
        <fullName evidence="5">SHSP domain-containing protein</fullName>
    </recommendedName>
</protein>
<keyword evidence="7" id="KW-1185">Reference proteome</keyword>
<evidence type="ECO:0000313" key="7">
    <source>
        <dbReference type="Proteomes" id="UP000815677"/>
    </source>
</evidence>
<dbReference type="Proteomes" id="UP000815677">
    <property type="component" value="Unassembled WGS sequence"/>
</dbReference>
<accession>A0ABQ0LW86</accession>
<keyword evidence="1" id="KW-0346">Stress response</keyword>
<sequence length="183" mass="21037">MSISSITQGMANLHLDSDGERPRRIRQRVSVETPISRPRRAPAQRKRLQVANEGPIRKAEPRRSKSSTRPPSWEIPMDLRINSQSNVVTAIFELPGLEKEDIYIQAFMERSCLYIRARSKLPNELDSDGYKIRERRYGEFSRISPMPRGIKEDEIKARFANGILTVTFPYSAPNMTPKRIPIS</sequence>
<comment type="similarity">
    <text evidence="2 3">Belongs to the small heat shock protein (HSP20) family.</text>
</comment>
<dbReference type="InterPro" id="IPR002068">
    <property type="entry name" value="A-crystallin/Hsp20_dom"/>
</dbReference>